<dbReference type="AlphaFoldDB" id="A0A8B3DCQ5"/>
<gene>
    <name evidence="2" type="ORF">DS957_029800</name>
</gene>
<feature type="compositionally biased region" description="Basic residues" evidence="1">
    <location>
        <begin position="27"/>
        <end position="37"/>
    </location>
</feature>
<organism evidence="2 3">
    <name type="scientific">Vibrio harveyi</name>
    <name type="common">Beneckea harveyi</name>
    <dbReference type="NCBI Taxonomy" id="669"/>
    <lineage>
        <taxon>Bacteria</taxon>
        <taxon>Pseudomonadati</taxon>
        <taxon>Pseudomonadota</taxon>
        <taxon>Gammaproteobacteria</taxon>
        <taxon>Vibrionales</taxon>
        <taxon>Vibrionaceae</taxon>
        <taxon>Vibrio</taxon>
    </lineage>
</organism>
<accession>A0A8B3DCQ5</accession>
<comment type="caution">
    <text evidence="2">The sequence shown here is derived from an EMBL/GenBank/DDBJ whole genome shotgun (WGS) entry which is preliminary data.</text>
</comment>
<feature type="region of interest" description="Disordered" evidence="1">
    <location>
        <begin position="25"/>
        <end position="45"/>
    </location>
</feature>
<feature type="non-terminal residue" evidence="2">
    <location>
        <position position="1"/>
    </location>
</feature>
<evidence type="ECO:0000256" key="1">
    <source>
        <dbReference type="SAM" id="MobiDB-lite"/>
    </source>
</evidence>
<reference evidence="2 3" key="1">
    <citation type="submission" date="2018-08" db="EMBL/GenBank/DDBJ databases">
        <title>Vibrio harveyi strains pathogenic to white snook Centropomus viridis Lockington (1877) and potential probiotic bacteria.</title>
        <authorList>
            <person name="Soto-Rodriguez S."/>
            <person name="Gomez-Gil B."/>
            <person name="Lozano-Olvera R."/>
        </authorList>
    </citation>
    <scope>NUCLEOTIDE SEQUENCE [LARGE SCALE GENOMIC DNA]</scope>
    <source>
        <strain evidence="2 3">CAIM 1508</strain>
    </source>
</reference>
<evidence type="ECO:0000313" key="3">
    <source>
        <dbReference type="Proteomes" id="UP000253437"/>
    </source>
</evidence>
<dbReference type="EMBL" id="QOUW02000394">
    <property type="protein sequence ID" value="RIV96660.1"/>
    <property type="molecule type" value="Genomic_DNA"/>
</dbReference>
<proteinExistence type="predicted"/>
<protein>
    <submittedName>
        <fullName evidence="2">IS4 family transposase</fullName>
    </submittedName>
</protein>
<dbReference type="Proteomes" id="UP000253437">
    <property type="component" value="Unassembled WGS sequence"/>
</dbReference>
<sequence>PRQLQNFYSISESLILEPRRERSFPRVVKKKPSRYPRKNNAAHLK</sequence>
<name>A0A8B3DCQ5_VIBHA</name>
<evidence type="ECO:0000313" key="2">
    <source>
        <dbReference type="EMBL" id="RIV96660.1"/>
    </source>
</evidence>